<evidence type="ECO:0000256" key="2">
    <source>
        <dbReference type="SAM" id="MobiDB-lite"/>
    </source>
</evidence>
<keyword evidence="1" id="KW-0175">Coiled coil</keyword>
<evidence type="ECO:0000313" key="3">
    <source>
        <dbReference type="EMBL" id="QDT34398.1"/>
    </source>
</evidence>
<dbReference type="EMBL" id="CP036267">
    <property type="protein sequence ID" value="QDT34398.1"/>
    <property type="molecule type" value="Genomic_DNA"/>
</dbReference>
<name>A0A517QRZ9_9PLAN</name>
<dbReference type="Proteomes" id="UP000315724">
    <property type="component" value="Chromosome"/>
</dbReference>
<protein>
    <submittedName>
        <fullName evidence="3">Uncharacterized protein</fullName>
    </submittedName>
</protein>
<organism evidence="3 4">
    <name type="scientific">Thalassoglobus polymorphus</name>
    <dbReference type="NCBI Taxonomy" id="2527994"/>
    <lineage>
        <taxon>Bacteria</taxon>
        <taxon>Pseudomonadati</taxon>
        <taxon>Planctomycetota</taxon>
        <taxon>Planctomycetia</taxon>
        <taxon>Planctomycetales</taxon>
        <taxon>Planctomycetaceae</taxon>
        <taxon>Thalassoglobus</taxon>
    </lineage>
</organism>
<gene>
    <name evidence="3" type="ORF">Mal48_36580</name>
</gene>
<dbReference type="OrthoDB" id="213467at2"/>
<feature type="compositionally biased region" description="Basic residues" evidence="2">
    <location>
        <begin position="193"/>
        <end position="205"/>
    </location>
</feature>
<sequence length="240" mass="27728">MIMPRLLRACTRNFTGLLTTALLVTVLFTQVGIESLFAQQKVSGRVSMTPEREAAGLAFAKEHHEELSSLLLQLKEMSPGKYESAISELFRTSERLSRYKDRLPERYSMELELWKIDSRVRLLVARSASGMEEETREQAKKLLMERNQLRKTLYQAEQKKLQERLKRLEEQVAQLETESESIADRDLDRLMKSVRSRSITRKKTVNSKSQTTARQKGPNQKEASRNKKSASNKKSPPEKR</sequence>
<evidence type="ECO:0000313" key="4">
    <source>
        <dbReference type="Proteomes" id="UP000315724"/>
    </source>
</evidence>
<dbReference type="KEGG" id="tpol:Mal48_36580"/>
<dbReference type="AlphaFoldDB" id="A0A517QRZ9"/>
<keyword evidence="4" id="KW-1185">Reference proteome</keyword>
<feature type="region of interest" description="Disordered" evidence="2">
    <location>
        <begin position="193"/>
        <end position="240"/>
    </location>
</feature>
<proteinExistence type="predicted"/>
<feature type="compositionally biased region" description="Polar residues" evidence="2">
    <location>
        <begin position="206"/>
        <end position="218"/>
    </location>
</feature>
<reference evidence="3 4" key="1">
    <citation type="submission" date="2019-02" db="EMBL/GenBank/DDBJ databases">
        <title>Deep-cultivation of Planctomycetes and their phenomic and genomic characterization uncovers novel biology.</title>
        <authorList>
            <person name="Wiegand S."/>
            <person name="Jogler M."/>
            <person name="Boedeker C."/>
            <person name="Pinto D."/>
            <person name="Vollmers J."/>
            <person name="Rivas-Marin E."/>
            <person name="Kohn T."/>
            <person name="Peeters S.H."/>
            <person name="Heuer A."/>
            <person name="Rast P."/>
            <person name="Oberbeckmann S."/>
            <person name="Bunk B."/>
            <person name="Jeske O."/>
            <person name="Meyerdierks A."/>
            <person name="Storesund J.E."/>
            <person name="Kallscheuer N."/>
            <person name="Luecker S."/>
            <person name="Lage O.M."/>
            <person name="Pohl T."/>
            <person name="Merkel B.J."/>
            <person name="Hornburger P."/>
            <person name="Mueller R.-W."/>
            <person name="Bruemmer F."/>
            <person name="Labrenz M."/>
            <person name="Spormann A.M."/>
            <person name="Op den Camp H."/>
            <person name="Overmann J."/>
            <person name="Amann R."/>
            <person name="Jetten M.S.M."/>
            <person name="Mascher T."/>
            <person name="Medema M.H."/>
            <person name="Devos D.P."/>
            <person name="Kaster A.-K."/>
            <person name="Ovreas L."/>
            <person name="Rohde M."/>
            <person name="Galperin M.Y."/>
            <person name="Jogler C."/>
        </authorList>
    </citation>
    <scope>NUCLEOTIDE SEQUENCE [LARGE SCALE GENOMIC DNA]</scope>
    <source>
        <strain evidence="3 4">Mal48</strain>
    </source>
</reference>
<feature type="coiled-coil region" evidence="1">
    <location>
        <begin position="132"/>
        <end position="185"/>
    </location>
</feature>
<dbReference type="RefSeq" id="WP_145202281.1">
    <property type="nucleotide sequence ID" value="NZ_CP036267.1"/>
</dbReference>
<accession>A0A517QRZ9</accession>
<evidence type="ECO:0000256" key="1">
    <source>
        <dbReference type="SAM" id="Coils"/>
    </source>
</evidence>